<comment type="subcellular location">
    <subcellularLocation>
        <location evidence="4">Periplasm</location>
    </subcellularLocation>
    <subcellularLocation>
        <location evidence="4">Secreted</location>
    </subcellularLocation>
</comment>
<evidence type="ECO:0000256" key="3">
    <source>
        <dbReference type="ARBA" id="ARBA00022729"/>
    </source>
</evidence>
<proteinExistence type="inferred from homology"/>
<feature type="domain" description="PBP" evidence="5">
    <location>
        <begin position="43"/>
        <end position="305"/>
    </location>
</feature>
<keyword evidence="7" id="KW-1185">Reference proteome</keyword>
<comment type="caution">
    <text evidence="6">The sequence shown here is derived from an EMBL/GenBank/DDBJ whole genome shotgun (WGS) entry which is preliminary data.</text>
</comment>
<evidence type="ECO:0000256" key="2">
    <source>
        <dbReference type="ARBA" id="ARBA00022448"/>
    </source>
</evidence>
<dbReference type="InterPro" id="IPR050811">
    <property type="entry name" value="Phosphate_ABC_transporter"/>
</dbReference>
<dbReference type="Gene3D" id="3.40.190.10">
    <property type="entry name" value="Periplasmic binding protein-like II"/>
    <property type="match status" value="2"/>
</dbReference>
<accession>A0ABP2E4P5</accession>
<organism evidence="6 7">
    <name type="scientific">Yersinia bercovieri ATCC 43970</name>
    <dbReference type="NCBI Taxonomy" id="349968"/>
    <lineage>
        <taxon>Bacteria</taxon>
        <taxon>Pseudomonadati</taxon>
        <taxon>Pseudomonadota</taxon>
        <taxon>Gammaproteobacteria</taxon>
        <taxon>Enterobacterales</taxon>
        <taxon>Yersiniaceae</taxon>
        <taxon>Yersinia</taxon>
    </lineage>
</organism>
<evidence type="ECO:0000256" key="1">
    <source>
        <dbReference type="ARBA" id="ARBA00008725"/>
    </source>
</evidence>
<reference evidence="6" key="1">
    <citation type="submission" date="2008-12" db="EMBL/GenBank/DDBJ databases">
        <title>Annotation of the Yersinia bercovieri ATCC 43970 genome.</title>
        <authorList>
            <person name="Read T.D."/>
            <person name="Akmal A."/>
            <person name="Bishop-Lilly K."/>
            <person name="Chen P.E."/>
            <person name="Cook C."/>
            <person name="Kiley M.P."/>
            <person name="Lentz S."/>
            <person name="Mateczun A."/>
            <person name="Nagarajan N."/>
            <person name="Nolan N."/>
            <person name="Osborne B.I."/>
            <person name="Pop M."/>
            <person name="Sozhamannan S."/>
            <person name="Stewart A.C."/>
            <person name="Sulakvelidze A."/>
            <person name="Thomason B."/>
            <person name="Willner K."/>
            <person name="Zwick M.E."/>
        </authorList>
    </citation>
    <scope>NUCLEOTIDE SEQUENCE [LARGE SCALE GENOMIC DNA]</scope>
    <source>
        <strain evidence="6">ATCC 43970</strain>
    </source>
</reference>
<comment type="function">
    <text evidence="4">Involved in the system for phosphate transport across the cytoplasmic membrane.</text>
</comment>
<dbReference type="Pfam" id="PF12849">
    <property type="entry name" value="PBP_like_2"/>
    <property type="match status" value="1"/>
</dbReference>
<keyword evidence="3" id="KW-0732">Signal</keyword>
<dbReference type="CDD" id="cd13653">
    <property type="entry name" value="PBP2_phosphate_like_1"/>
    <property type="match status" value="1"/>
</dbReference>
<name>A0ABP2E4P5_YERBE</name>
<dbReference type="InterPro" id="IPR011862">
    <property type="entry name" value="Phos-bd"/>
</dbReference>
<dbReference type="SUPFAM" id="SSF53850">
    <property type="entry name" value="Periplasmic binding protein-like II"/>
    <property type="match status" value="1"/>
</dbReference>
<evidence type="ECO:0000256" key="4">
    <source>
        <dbReference type="RuleBase" id="RU367119"/>
    </source>
</evidence>
<keyword evidence="4" id="KW-0964">Secreted</keyword>
<keyword evidence="4" id="KW-0574">Periplasm</keyword>
<evidence type="ECO:0000313" key="6">
    <source>
        <dbReference type="EMBL" id="EEQ07519.1"/>
    </source>
</evidence>
<dbReference type="InterPro" id="IPR024370">
    <property type="entry name" value="PBP_domain"/>
</dbReference>
<dbReference type="PANTHER" id="PTHR30570">
    <property type="entry name" value="PERIPLASMIC PHOSPHATE BINDING COMPONENT OF PHOSPHATE ABC TRANSPORTER"/>
    <property type="match status" value="1"/>
</dbReference>
<gene>
    <name evidence="6" type="ORF">yberc0001_14330</name>
</gene>
<evidence type="ECO:0000259" key="5">
    <source>
        <dbReference type="Pfam" id="PF12849"/>
    </source>
</evidence>
<dbReference type="EMBL" id="AALC02000011">
    <property type="protein sequence ID" value="EEQ07519.1"/>
    <property type="molecule type" value="Genomic_DNA"/>
</dbReference>
<dbReference type="NCBIfam" id="TIGR02136">
    <property type="entry name" value="ptsS_2"/>
    <property type="match status" value="1"/>
</dbReference>
<comment type="similarity">
    <text evidence="1 4">Belongs to the PstS family.</text>
</comment>
<sequence length="334" mass="35559">MDTKLMRWGKWALFTAMLGVSCGVLAQQVELSPMTAGHSSLPVSTADTLSGNLSSVGSDTLANLISLWADDFNQHYPGVNLQIQAAGSSTAPAALAAGAAQLGPMSRPMKAGEVSAFIQRYGYPPLAVPVAVDALVVFVHQDNPLNKLTLSQLDAIFSQNRRCGAPRPIQRFGELGLTGDWANRALQRYSRNSASGTYGYFKHRVLCDGDFMNNVNELPGSASVVQAVAGSLNGIGYASIGFRNSGVKSLALAATGQDFVLPTPENVKDGRYPLSRYLYIYINKAPGQPLEPLTAALLERVLSPEGQKQATHDGYLPLPPDVLTHTRKALGFAG</sequence>
<evidence type="ECO:0000313" key="7">
    <source>
        <dbReference type="Proteomes" id="UP000010319"/>
    </source>
</evidence>
<dbReference type="PANTHER" id="PTHR30570:SF6">
    <property type="entry name" value="PHOSPHATE-BINDING PROTEIN PSTS"/>
    <property type="match status" value="1"/>
</dbReference>
<dbReference type="Proteomes" id="UP000010319">
    <property type="component" value="Unassembled WGS sequence"/>
</dbReference>
<keyword evidence="4" id="KW-0592">Phosphate transport</keyword>
<keyword evidence="2 4" id="KW-0813">Transport</keyword>
<protein>
    <recommendedName>
        <fullName evidence="4">Phosphate-binding protein</fullName>
    </recommendedName>
</protein>
<dbReference type="PROSITE" id="PS51257">
    <property type="entry name" value="PROKAR_LIPOPROTEIN"/>
    <property type="match status" value="1"/>
</dbReference>